<keyword evidence="4" id="KW-0472">Membrane</keyword>
<evidence type="ECO:0000256" key="5">
    <source>
        <dbReference type="SAM" id="MobiDB-lite"/>
    </source>
</evidence>
<sequence>MSVPSNLSKEFVDFVKAIGDSKSKQEEDGIVVNEMSKLKKRIMDTKCDNRTTKENMLYMIYCEMLGHDCSFGYIKCIELSANPNVYLKKVGYLTASCCIGPEHEFRFMVINMLQKDMSSNDHVEVANALIATSMLITKEMIPAVISPVANLLHHKREFVRKRALLALHRFYQLDKDSISHLTDDICKLLCDSDPAVMTASVVLLDDMCKDDPNIGKNLVPSLVSILKQIVEHRLPRDYDYHNVPAPWVQIKIVHLLSHLGYGDQTNSEKMYQVIASTMSAADAGTAIGHAITYECIRCVVHIYPNQELLDSASKATAFFINNPLPNLKYLGLMALGEMVKENPTVAAKHQMAVMNCLQSDDEALRRKAIDLLFAISNENNVQVVIDKMLDFLKTTNDEYFQVLLINRVNDLAERFAPNPSWYIKTITQLFLAAGDMVPNNVASTVMKLLEEGQGDPDIDYQLRGEAVAMYLELMDEPKLPAVFVQVLAFVLGQYGDTAEVGMEEVVRRLCILFERLSDVETKGYCINAIMKNCGRMGSLTEEADAVMKECCLSRFVDLQQRGHMFKVMMEGMGLLSVAFPSAAEDAVFDADESLSFLQTYVDEMRINGAPEYNPPEDSEEEREEEANTLKTDAYAAPEVAKPDYAAYDAAPAQQAQPASTGFFGAQPAQPAAQPVQQQQQQQPSAADLFGTNKAADLFGSTSGFFGPATVTTPAKSPHIRTPQPTTPSSNSNAYDVFSSSNGNMFFGNTPEPEPVQEPAPAAAANPFDFGFGAPAQPVQQPKQQPAAAANPFDFGFGAPAQPMQQPKQQPAQANPFDFGFGAPAQQPAHQNFGFGAPAQQQPMQQNFGFGAPQQPAQQNFGFGAPAQQPAQQNFGFGAPAQQQPAQQNFGFGAPSSTIDPFAGFGF</sequence>
<evidence type="ECO:0000256" key="4">
    <source>
        <dbReference type="ARBA" id="ARBA00023136"/>
    </source>
</evidence>
<evidence type="ECO:0000256" key="1">
    <source>
        <dbReference type="ARBA" id="ARBA00004308"/>
    </source>
</evidence>
<feature type="domain" description="Clathrin/coatomer adaptor adaptin-like N-terminal" evidence="6">
    <location>
        <begin position="42"/>
        <end position="568"/>
    </location>
</feature>
<organism evidence="7">
    <name type="scientific">Blastocystis hominis</name>
    <dbReference type="NCBI Taxonomy" id="12968"/>
    <lineage>
        <taxon>Eukaryota</taxon>
        <taxon>Sar</taxon>
        <taxon>Stramenopiles</taxon>
        <taxon>Bigyra</taxon>
        <taxon>Opalozoa</taxon>
        <taxon>Opalinata</taxon>
        <taxon>Blastocystidae</taxon>
        <taxon>Blastocystis</taxon>
    </lineage>
</organism>
<dbReference type="PANTHER" id="PTHR22780">
    <property type="entry name" value="ADAPTIN, ALPHA/GAMMA/EPSILON"/>
    <property type="match status" value="1"/>
</dbReference>
<dbReference type="InterPro" id="IPR050840">
    <property type="entry name" value="Adaptor_Complx_Large_Subunit"/>
</dbReference>
<gene>
    <name evidence="7" type="ORF">GSBLH_T00003777001</name>
</gene>
<dbReference type="SUPFAM" id="SSF48371">
    <property type="entry name" value="ARM repeat"/>
    <property type="match status" value="1"/>
</dbReference>
<dbReference type="Gene3D" id="1.25.10.10">
    <property type="entry name" value="Leucine-rich Repeat Variant"/>
    <property type="match status" value="1"/>
</dbReference>
<dbReference type="RefSeq" id="XP_012898022.1">
    <property type="nucleotide sequence ID" value="XM_013042568.1"/>
</dbReference>
<evidence type="ECO:0000313" key="8">
    <source>
        <dbReference type="Proteomes" id="UP000008312"/>
    </source>
</evidence>
<dbReference type="InParanoid" id="D8M7D5"/>
<evidence type="ECO:0000313" key="7">
    <source>
        <dbReference type="EMBL" id="CBK23974.2"/>
    </source>
</evidence>
<dbReference type="InterPro" id="IPR016024">
    <property type="entry name" value="ARM-type_fold"/>
</dbReference>
<dbReference type="OMA" id="QSHYRED"/>
<feature type="compositionally biased region" description="Polar residues" evidence="5">
    <location>
        <begin position="722"/>
        <end position="743"/>
    </location>
</feature>
<keyword evidence="2" id="KW-0813">Transport</keyword>
<dbReference type="OrthoDB" id="29308at2759"/>
<feature type="region of interest" description="Disordered" evidence="5">
    <location>
        <begin position="650"/>
        <end position="685"/>
    </location>
</feature>
<dbReference type="InterPro" id="IPR002553">
    <property type="entry name" value="Clathrin/coatomer_adapt-like_N"/>
</dbReference>
<feature type="region of interest" description="Disordered" evidence="5">
    <location>
        <begin position="607"/>
        <end position="628"/>
    </location>
</feature>
<keyword evidence="3" id="KW-0653">Protein transport</keyword>
<evidence type="ECO:0000256" key="2">
    <source>
        <dbReference type="ARBA" id="ARBA00022448"/>
    </source>
</evidence>
<dbReference type="GO" id="GO:0006886">
    <property type="term" value="P:intracellular protein transport"/>
    <property type="evidence" value="ECO:0007669"/>
    <property type="project" value="InterPro"/>
</dbReference>
<dbReference type="AlphaFoldDB" id="D8M7D5"/>
<feature type="region of interest" description="Disordered" evidence="5">
    <location>
        <begin position="708"/>
        <end position="764"/>
    </location>
</feature>
<protein>
    <recommendedName>
        <fullName evidence="6">Clathrin/coatomer adaptor adaptin-like N-terminal domain-containing protein</fullName>
    </recommendedName>
</protein>
<feature type="compositionally biased region" description="Low complexity" evidence="5">
    <location>
        <begin position="798"/>
        <end position="813"/>
    </location>
</feature>
<accession>D8M7D5</accession>
<feature type="region of interest" description="Disordered" evidence="5">
    <location>
        <begin position="796"/>
        <end position="816"/>
    </location>
</feature>
<proteinExistence type="predicted"/>
<evidence type="ECO:0000259" key="6">
    <source>
        <dbReference type="Pfam" id="PF01602"/>
    </source>
</evidence>
<comment type="subcellular location">
    <subcellularLocation>
        <location evidence="1">Endomembrane system</location>
    </subcellularLocation>
</comment>
<keyword evidence="8" id="KW-1185">Reference proteome</keyword>
<dbReference type="GO" id="GO:0012505">
    <property type="term" value="C:endomembrane system"/>
    <property type="evidence" value="ECO:0007669"/>
    <property type="project" value="UniProtKB-SubCell"/>
</dbReference>
<name>D8M7D5_BLAHO</name>
<dbReference type="GO" id="GO:0016192">
    <property type="term" value="P:vesicle-mediated transport"/>
    <property type="evidence" value="ECO:0007669"/>
    <property type="project" value="InterPro"/>
</dbReference>
<evidence type="ECO:0000256" key="3">
    <source>
        <dbReference type="ARBA" id="ARBA00022927"/>
    </source>
</evidence>
<dbReference type="InterPro" id="IPR011989">
    <property type="entry name" value="ARM-like"/>
</dbReference>
<dbReference type="GO" id="GO:0030117">
    <property type="term" value="C:membrane coat"/>
    <property type="evidence" value="ECO:0007669"/>
    <property type="project" value="InterPro"/>
</dbReference>
<dbReference type="Proteomes" id="UP000008312">
    <property type="component" value="Unassembled WGS sequence"/>
</dbReference>
<feature type="compositionally biased region" description="Low complexity" evidence="5">
    <location>
        <begin position="665"/>
        <end position="685"/>
    </location>
</feature>
<dbReference type="GeneID" id="24920841"/>
<dbReference type="Pfam" id="PF01602">
    <property type="entry name" value="Adaptin_N"/>
    <property type="match status" value="1"/>
</dbReference>
<reference evidence="7" key="1">
    <citation type="submission" date="2010-02" db="EMBL/GenBank/DDBJ databases">
        <title>Sequencing and annotation of the Blastocystis hominis genome.</title>
        <authorList>
            <person name="Wincker P."/>
        </authorList>
    </citation>
    <scope>NUCLEOTIDE SEQUENCE</scope>
    <source>
        <strain evidence="7">Singapore isolate B</strain>
    </source>
</reference>
<dbReference type="EMBL" id="FN668672">
    <property type="protein sequence ID" value="CBK23974.2"/>
    <property type="molecule type" value="Genomic_DNA"/>
</dbReference>
<feature type="compositionally biased region" description="Acidic residues" evidence="5">
    <location>
        <begin position="614"/>
        <end position="626"/>
    </location>
</feature>